<dbReference type="SUPFAM" id="SSF48264">
    <property type="entry name" value="Cytochrome P450"/>
    <property type="match status" value="1"/>
</dbReference>
<keyword evidence="9 12" id="KW-0408">Iron</keyword>
<dbReference type="PRINTS" id="PR00385">
    <property type="entry name" value="P450"/>
</dbReference>
<dbReference type="Pfam" id="PF00067">
    <property type="entry name" value="p450"/>
    <property type="match status" value="1"/>
</dbReference>
<evidence type="ECO:0000313" key="15">
    <source>
        <dbReference type="Proteomes" id="UP001054252"/>
    </source>
</evidence>
<dbReference type="Gene3D" id="1.10.630.10">
    <property type="entry name" value="Cytochrome P450"/>
    <property type="match status" value="1"/>
</dbReference>
<evidence type="ECO:0000256" key="12">
    <source>
        <dbReference type="PIRSR" id="PIRSR602401-1"/>
    </source>
</evidence>
<dbReference type="GO" id="GO:0005506">
    <property type="term" value="F:iron ion binding"/>
    <property type="evidence" value="ECO:0007669"/>
    <property type="project" value="InterPro"/>
</dbReference>
<keyword evidence="4 12" id="KW-0349">Heme</keyword>
<gene>
    <name evidence="14" type="ORF">SLEP1_g32848</name>
</gene>
<accession>A0AAV5KEP7</accession>
<evidence type="ECO:0000256" key="1">
    <source>
        <dbReference type="ARBA" id="ARBA00001971"/>
    </source>
</evidence>
<name>A0AAV5KEP7_9ROSI</name>
<evidence type="ECO:0000256" key="9">
    <source>
        <dbReference type="ARBA" id="ARBA00023004"/>
    </source>
</evidence>
<dbReference type="PROSITE" id="PS00086">
    <property type="entry name" value="CYTOCHROME_P450"/>
    <property type="match status" value="1"/>
</dbReference>
<keyword evidence="6 12" id="KW-0479">Metal-binding</keyword>
<dbReference type="InterPro" id="IPR036396">
    <property type="entry name" value="Cyt_P450_sf"/>
</dbReference>
<sequence>MWGMFIGALLLVFIICWIYTWRNPKCNGKLPPGSMGLPLLGETLQFFNPSTTSDISPFVKRRMERYGPIFRTSLVGRPVIVSTDPDLNHFIFLQEGQLFQSWYPDTFTEIFGRQNVGSLHGFMYKYLKNMVLNLFGPESLKKMMPEVEQTACRRLKQWSCQDTVELKEATASMIFDLTAKKLISYDQDNSSENLRENFVAFIRGLISFPVDIPGTAYHKCLQGRKRAMRMLKNMLMERREKPRMQRIDFFDYVLEELEKEGTILTEAIALDLMFVLLFASFETTSLALTLAIKFLSDHPLVLKQLTEEHERILENRENADTGLTWKEYKSMTYTFQFIHETVRLANIVPGIFRKALRDIQFKEYTIPAGWAVMVCPPAVHLNPAIYQDPLSFNPGRWGVGQTFRNPVIVMELNGGSKNFMAFGGGMRFCVGTDFTKVQMAVFLHCLVTKYRWTPIKGGDILRSPGLQFPDGFLIQLMEKNKTDGCNRGE</sequence>
<keyword evidence="11" id="KW-0472">Membrane</keyword>
<dbReference type="PRINTS" id="PR00463">
    <property type="entry name" value="EP450I"/>
</dbReference>
<evidence type="ECO:0000256" key="6">
    <source>
        <dbReference type="ARBA" id="ARBA00022723"/>
    </source>
</evidence>
<keyword evidence="5" id="KW-0812">Transmembrane</keyword>
<feature type="binding site" description="axial binding residue" evidence="12">
    <location>
        <position position="429"/>
    </location>
    <ligand>
        <name>heme</name>
        <dbReference type="ChEBI" id="CHEBI:30413"/>
    </ligand>
    <ligandPart>
        <name>Fe</name>
        <dbReference type="ChEBI" id="CHEBI:18248"/>
    </ligandPart>
</feature>
<evidence type="ECO:0000256" key="7">
    <source>
        <dbReference type="ARBA" id="ARBA00022989"/>
    </source>
</evidence>
<evidence type="ECO:0000256" key="3">
    <source>
        <dbReference type="ARBA" id="ARBA00010617"/>
    </source>
</evidence>
<dbReference type="GO" id="GO:0016020">
    <property type="term" value="C:membrane"/>
    <property type="evidence" value="ECO:0007669"/>
    <property type="project" value="UniProtKB-SubCell"/>
</dbReference>
<keyword evidence="15" id="KW-1185">Reference proteome</keyword>
<organism evidence="14 15">
    <name type="scientific">Rubroshorea leprosula</name>
    <dbReference type="NCBI Taxonomy" id="152421"/>
    <lineage>
        <taxon>Eukaryota</taxon>
        <taxon>Viridiplantae</taxon>
        <taxon>Streptophyta</taxon>
        <taxon>Embryophyta</taxon>
        <taxon>Tracheophyta</taxon>
        <taxon>Spermatophyta</taxon>
        <taxon>Magnoliopsida</taxon>
        <taxon>eudicotyledons</taxon>
        <taxon>Gunneridae</taxon>
        <taxon>Pentapetalae</taxon>
        <taxon>rosids</taxon>
        <taxon>malvids</taxon>
        <taxon>Malvales</taxon>
        <taxon>Dipterocarpaceae</taxon>
        <taxon>Rubroshorea</taxon>
    </lineage>
</organism>
<comment type="cofactor">
    <cofactor evidence="1 12">
        <name>heme</name>
        <dbReference type="ChEBI" id="CHEBI:30413"/>
    </cofactor>
</comment>
<keyword evidence="7" id="KW-1133">Transmembrane helix</keyword>
<comment type="similarity">
    <text evidence="3 13">Belongs to the cytochrome P450 family.</text>
</comment>
<dbReference type="InterPro" id="IPR017972">
    <property type="entry name" value="Cyt_P450_CS"/>
</dbReference>
<dbReference type="FunFam" id="1.10.630.10:FF:000020">
    <property type="entry name" value="Cytochrome P450 family protein"/>
    <property type="match status" value="1"/>
</dbReference>
<evidence type="ECO:0000256" key="13">
    <source>
        <dbReference type="RuleBase" id="RU000461"/>
    </source>
</evidence>
<dbReference type="InterPro" id="IPR002401">
    <property type="entry name" value="Cyt_P450_E_grp-I"/>
</dbReference>
<keyword evidence="8 13" id="KW-0560">Oxidoreductase</keyword>
<dbReference type="InterPro" id="IPR001128">
    <property type="entry name" value="Cyt_P450"/>
</dbReference>
<evidence type="ECO:0000256" key="8">
    <source>
        <dbReference type="ARBA" id="ARBA00023002"/>
    </source>
</evidence>
<dbReference type="PANTHER" id="PTHR24286:SF11">
    <property type="entry name" value="CYTOCHROME P450, FAMILY 87, SUBFAMILY A, POLYPEPTIDE 2"/>
    <property type="match status" value="1"/>
</dbReference>
<proteinExistence type="inferred from homology"/>
<evidence type="ECO:0000256" key="5">
    <source>
        <dbReference type="ARBA" id="ARBA00022692"/>
    </source>
</evidence>
<dbReference type="GO" id="GO:0016132">
    <property type="term" value="P:brassinosteroid biosynthetic process"/>
    <property type="evidence" value="ECO:0007669"/>
    <property type="project" value="TreeGrafter"/>
</dbReference>
<evidence type="ECO:0000313" key="14">
    <source>
        <dbReference type="EMBL" id="GKV23067.1"/>
    </source>
</evidence>
<evidence type="ECO:0000256" key="10">
    <source>
        <dbReference type="ARBA" id="ARBA00023033"/>
    </source>
</evidence>
<keyword evidence="10 13" id="KW-0503">Monooxygenase</keyword>
<dbReference type="EMBL" id="BPVZ01000062">
    <property type="protein sequence ID" value="GKV23067.1"/>
    <property type="molecule type" value="Genomic_DNA"/>
</dbReference>
<protein>
    <recommendedName>
        <fullName evidence="16">Cytochrome P450</fullName>
    </recommendedName>
</protein>
<reference evidence="14 15" key="1">
    <citation type="journal article" date="2021" name="Commun. Biol.">
        <title>The genome of Shorea leprosula (Dipterocarpaceae) highlights the ecological relevance of drought in aseasonal tropical rainforests.</title>
        <authorList>
            <person name="Ng K.K.S."/>
            <person name="Kobayashi M.J."/>
            <person name="Fawcett J.A."/>
            <person name="Hatakeyama M."/>
            <person name="Paape T."/>
            <person name="Ng C.H."/>
            <person name="Ang C.C."/>
            <person name="Tnah L.H."/>
            <person name="Lee C.T."/>
            <person name="Nishiyama T."/>
            <person name="Sese J."/>
            <person name="O'Brien M.J."/>
            <person name="Copetti D."/>
            <person name="Mohd Noor M.I."/>
            <person name="Ong R.C."/>
            <person name="Putra M."/>
            <person name="Sireger I.Z."/>
            <person name="Indrioko S."/>
            <person name="Kosugi Y."/>
            <person name="Izuno A."/>
            <person name="Isagi Y."/>
            <person name="Lee S.L."/>
            <person name="Shimizu K.K."/>
        </authorList>
    </citation>
    <scope>NUCLEOTIDE SEQUENCE [LARGE SCALE GENOMIC DNA]</scope>
    <source>
        <strain evidence="14">214</strain>
    </source>
</reference>
<dbReference type="GO" id="GO:0016705">
    <property type="term" value="F:oxidoreductase activity, acting on paired donors, with incorporation or reduction of molecular oxygen"/>
    <property type="evidence" value="ECO:0007669"/>
    <property type="project" value="InterPro"/>
</dbReference>
<evidence type="ECO:0000256" key="11">
    <source>
        <dbReference type="ARBA" id="ARBA00023136"/>
    </source>
</evidence>
<evidence type="ECO:0000256" key="2">
    <source>
        <dbReference type="ARBA" id="ARBA00004167"/>
    </source>
</evidence>
<evidence type="ECO:0008006" key="16">
    <source>
        <dbReference type="Google" id="ProtNLM"/>
    </source>
</evidence>
<dbReference type="GO" id="GO:0020037">
    <property type="term" value="F:heme binding"/>
    <property type="evidence" value="ECO:0007669"/>
    <property type="project" value="InterPro"/>
</dbReference>
<dbReference type="GO" id="GO:0004497">
    <property type="term" value="F:monooxygenase activity"/>
    <property type="evidence" value="ECO:0007669"/>
    <property type="project" value="UniProtKB-KW"/>
</dbReference>
<dbReference type="AlphaFoldDB" id="A0AAV5KEP7"/>
<dbReference type="Proteomes" id="UP001054252">
    <property type="component" value="Unassembled WGS sequence"/>
</dbReference>
<dbReference type="PANTHER" id="PTHR24286">
    <property type="entry name" value="CYTOCHROME P450 26"/>
    <property type="match status" value="1"/>
</dbReference>
<evidence type="ECO:0000256" key="4">
    <source>
        <dbReference type="ARBA" id="ARBA00022617"/>
    </source>
</evidence>
<dbReference type="CDD" id="cd11043">
    <property type="entry name" value="CYP90-like"/>
    <property type="match status" value="1"/>
</dbReference>
<dbReference type="GO" id="GO:0010268">
    <property type="term" value="P:brassinosteroid homeostasis"/>
    <property type="evidence" value="ECO:0007669"/>
    <property type="project" value="TreeGrafter"/>
</dbReference>
<comment type="caution">
    <text evidence="14">The sequence shown here is derived from an EMBL/GenBank/DDBJ whole genome shotgun (WGS) entry which is preliminary data.</text>
</comment>
<comment type="subcellular location">
    <subcellularLocation>
        <location evidence="2">Membrane</location>
        <topology evidence="2">Single-pass membrane protein</topology>
    </subcellularLocation>
</comment>
<dbReference type="GO" id="GO:0016125">
    <property type="term" value="P:sterol metabolic process"/>
    <property type="evidence" value="ECO:0007669"/>
    <property type="project" value="TreeGrafter"/>
</dbReference>